<accession>A0A0M4DIU1</accession>
<name>A0A0M4DIU1_9BACT</name>
<dbReference type="Proteomes" id="UP000057158">
    <property type="component" value="Chromosome"/>
</dbReference>
<feature type="transmembrane region" description="Helical" evidence="1">
    <location>
        <begin position="41"/>
        <end position="61"/>
    </location>
</feature>
<evidence type="ECO:0000313" key="3">
    <source>
        <dbReference type="Proteomes" id="UP000057158"/>
    </source>
</evidence>
<dbReference type="EMBL" id="CP010802">
    <property type="protein sequence ID" value="ALC17187.1"/>
    <property type="molecule type" value="Genomic_DNA"/>
</dbReference>
<keyword evidence="1" id="KW-1133">Transmembrane helix</keyword>
<feature type="transmembrane region" description="Helical" evidence="1">
    <location>
        <begin position="262"/>
        <end position="281"/>
    </location>
</feature>
<keyword evidence="3" id="KW-1185">Reference proteome</keyword>
<evidence type="ECO:0000313" key="2">
    <source>
        <dbReference type="EMBL" id="ALC17187.1"/>
    </source>
</evidence>
<proteinExistence type="predicted"/>
<evidence type="ECO:0000256" key="1">
    <source>
        <dbReference type="SAM" id="Phobius"/>
    </source>
</evidence>
<organism evidence="2 3">
    <name type="scientific">Desulfuromonas soudanensis</name>
    <dbReference type="NCBI Taxonomy" id="1603606"/>
    <lineage>
        <taxon>Bacteria</taxon>
        <taxon>Pseudomonadati</taxon>
        <taxon>Thermodesulfobacteriota</taxon>
        <taxon>Desulfuromonadia</taxon>
        <taxon>Desulfuromonadales</taxon>
        <taxon>Desulfuromonadaceae</taxon>
        <taxon>Desulfuromonas</taxon>
    </lineage>
</organism>
<dbReference type="PATRIC" id="fig|1603606.3.peg.2631"/>
<dbReference type="PANTHER" id="PTHR43044:SF1">
    <property type="entry name" value="QUINOL:CYTOCHROME C OXIDOREDUCTASE QUINONE-BINDING SUBUNIT 2"/>
    <property type="match status" value="1"/>
</dbReference>
<dbReference type="KEGG" id="des:DSOUD_2434"/>
<feature type="transmembrane region" description="Helical" evidence="1">
    <location>
        <begin position="73"/>
        <end position="91"/>
    </location>
</feature>
<feature type="transmembrane region" description="Helical" evidence="1">
    <location>
        <begin position="220"/>
        <end position="242"/>
    </location>
</feature>
<feature type="transmembrane region" description="Helical" evidence="1">
    <location>
        <begin position="143"/>
        <end position="165"/>
    </location>
</feature>
<sequence length="351" mass="38539">MESLKLRPAVFYLLLLSAVGGIALAEYGGSGGGKGSLLVTLVFWSCLAQGAVAVVAITDLVRARWVASLKRELLSLYPLQFLVFLLFLLWTPRLSLYPWSAEPGLWLNEPFFVGRNLALLLLSSLLAALFARLSLRGDRRANLLAVLYLLVFVASQSLVAFDWVMTLEYPWYSTLFGAFFCVEAIYAGFALAGVASYLLRRQRCDADPETARKGLRDVGNLLFGFSVLWAGLFFAQYLLLWYGNLPEEVHYILRRTGSTSALALSGLFLAGNFVLPFAVFLSRKGKRLPAVVGGVSLVVLGGLFVERVVYVFPVLSLHAGVLFVENVLIIFVGMAAFYGRKTLLPRGGEGD</sequence>
<feature type="transmembrane region" description="Helical" evidence="1">
    <location>
        <begin position="111"/>
        <end position="131"/>
    </location>
</feature>
<feature type="transmembrane region" description="Helical" evidence="1">
    <location>
        <begin position="288"/>
        <end position="305"/>
    </location>
</feature>
<dbReference type="OrthoDB" id="140980at2"/>
<feature type="transmembrane region" description="Helical" evidence="1">
    <location>
        <begin position="317"/>
        <end position="338"/>
    </location>
</feature>
<dbReference type="STRING" id="1603606.DSOUD_2434"/>
<protein>
    <submittedName>
        <fullName evidence="2">Uncharacterized protein</fullName>
    </submittedName>
</protein>
<dbReference type="AlphaFoldDB" id="A0A0M4DIU1"/>
<keyword evidence="1" id="KW-0472">Membrane</keyword>
<keyword evidence="1" id="KW-0812">Transmembrane</keyword>
<dbReference type="RefSeq" id="WP_053551217.1">
    <property type="nucleotide sequence ID" value="NZ_CP010802.1"/>
</dbReference>
<dbReference type="PANTHER" id="PTHR43044">
    <property type="match status" value="1"/>
</dbReference>
<reference evidence="2 3" key="1">
    <citation type="submission" date="2015-07" db="EMBL/GenBank/DDBJ databases">
        <title>Isolation and Genomic Characterization of a Novel Halophilic Metal-Reducing Deltaproteobacterium from the Deep Subsurface.</title>
        <authorList>
            <person name="Badalamenti J.P."/>
            <person name="Summers Z.M."/>
            <person name="Gralnick J.A."/>
            <person name="Bond D.R."/>
        </authorList>
    </citation>
    <scope>NUCLEOTIDE SEQUENCE [LARGE SCALE GENOMIC DNA]</scope>
    <source>
        <strain evidence="2 3">WTL</strain>
    </source>
</reference>
<feature type="transmembrane region" description="Helical" evidence="1">
    <location>
        <begin position="171"/>
        <end position="199"/>
    </location>
</feature>
<gene>
    <name evidence="2" type="ORF">DSOUD_2434</name>
</gene>